<sequence length="476" mass="51445">MRKVVLLLLALAAVAVQAAPSQAATAVKMAGDARVYGVFFANRNFTGWDETGTQTEDRTTIWQRLRLRTDFVANESLKFRFGLRVDDETWGSGYLTAANPQVAIQPYLAYLQFKWPGTDIEMTAGYQPFSVPHTEVFYDSIVLAADDGDQSSAAVFVKVPLLADTLALEAAYGRLLDAYRTFQPTTTQTGDAFDVYRLALPITVEGFDAVPWGLAGVYGKDADPDGNFNAGLRSAGSYLAPAGYKDNQNPMWWTGLALSVTALDPVKLYFDGIYGNAAGSDRSRNRRAGYFFDAGLTYTGLDWATPGLFGWFASGEDSSLSNGSERLPVITPKWGPGTSFLFDCDQEFANNSLGIDPTGTWGASVAIRDITVLEALKSRLTLAAIAGRNSPAGLRKAVAATGGPGEYVAMGRNLAQGEWVLGVNFDHSYALTEELSLTLQTGFAAPQGLKTSIWGHRMTNQATQAWMASLGCLYTF</sequence>
<proteinExistence type="predicted"/>
<dbReference type="OrthoDB" id="5464498at2"/>
<evidence type="ECO:0000313" key="2">
    <source>
        <dbReference type="EMBL" id="MYL81998.1"/>
    </source>
</evidence>
<name>A0A7C9J726_9BACT</name>
<dbReference type="AlphaFoldDB" id="A0A7C9J726"/>
<comment type="caution">
    <text evidence="2">The sequence shown here is derived from an EMBL/GenBank/DDBJ whole genome shotgun (WGS) entry which is preliminary data.</text>
</comment>
<dbReference type="RefSeq" id="WP_160958372.1">
    <property type="nucleotide sequence ID" value="NZ_WVUD01000002.1"/>
</dbReference>
<reference evidence="2 3" key="1">
    <citation type="submission" date="2020-01" db="EMBL/GenBank/DDBJ databases">
        <title>Genome sequence of Desulfovibrio aerotolerans DSM 16695(T).</title>
        <authorList>
            <person name="Karnachuk O."/>
            <person name="Avakyan M."/>
            <person name="Mardanov A."/>
            <person name="Kadnikov V."/>
            <person name="Ravin N."/>
        </authorList>
    </citation>
    <scope>NUCLEOTIDE SEQUENCE [LARGE SCALE GENOMIC DNA]</scope>
    <source>
        <strain evidence="2 3">DSM 16695</strain>
    </source>
</reference>
<dbReference type="NCBIfam" id="NF033939">
    <property type="entry name" value="DESULF_POR1"/>
    <property type="match status" value="1"/>
</dbReference>
<organism evidence="2 3">
    <name type="scientific">Solidesulfovibrio aerotolerans</name>
    <dbReference type="NCBI Taxonomy" id="295255"/>
    <lineage>
        <taxon>Bacteria</taxon>
        <taxon>Pseudomonadati</taxon>
        <taxon>Thermodesulfobacteriota</taxon>
        <taxon>Desulfovibrionia</taxon>
        <taxon>Desulfovibrionales</taxon>
        <taxon>Desulfovibrionaceae</taxon>
        <taxon>Solidesulfovibrio</taxon>
    </lineage>
</organism>
<keyword evidence="3" id="KW-1185">Reference proteome</keyword>
<evidence type="ECO:0000313" key="3">
    <source>
        <dbReference type="Proteomes" id="UP000482487"/>
    </source>
</evidence>
<gene>
    <name evidence="2" type="ORF">GTA51_02445</name>
</gene>
<evidence type="ECO:0000256" key="1">
    <source>
        <dbReference type="SAM" id="SignalP"/>
    </source>
</evidence>
<feature type="signal peptide" evidence="1">
    <location>
        <begin position="1"/>
        <end position="18"/>
    </location>
</feature>
<accession>A0A7C9J726</accession>
<feature type="chain" id="PRO_5028814164" evidence="1">
    <location>
        <begin position="19"/>
        <end position="476"/>
    </location>
</feature>
<dbReference type="EMBL" id="WVUD01000002">
    <property type="protein sequence ID" value="MYL81998.1"/>
    <property type="molecule type" value="Genomic_DNA"/>
</dbReference>
<keyword evidence="1" id="KW-0732">Signal</keyword>
<protein>
    <submittedName>
        <fullName evidence="2">Outer membrane homotrimeric porin</fullName>
    </submittedName>
</protein>
<dbReference type="InterPro" id="IPR059232">
    <property type="entry name" value="Porin_put"/>
</dbReference>
<dbReference type="Proteomes" id="UP000482487">
    <property type="component" value="Unassembled WGS sequence"/>
</dbReference>